<reference evidence="1 2" key="1">
    <citation type="submission" date="2017-04" db="EMBL/GenBank/DDBJ databases">
        <title>A new member of the family Flavobacteriaceae isolated from ascidians.</title>
        <authorList>
            <person name="Chen L."/>
        </authorList>
    </citation>
    <scope>NUCLEOTIDE SEQUENCE [LARGE SCALE GENOMIC DNA]</scope>
    <source>
        <strain evidence="1 2">HQA918</strain>
    </source>
</reference>
<dbReference type="AlphaFoldDB" id="A0A2A4GAE7"/>
<sequence>MREFQEKVSGEYRNYRDNFRDSYTYIENYGRNKYKSGNYLDFVAKTTNATEICQNEIAEIIRLDYIKSNANNFNVRPKVKNSTDFLRKEILKKNEQHNYNKSLERALYELLQTIRDNITHYGKFEVSENQYERNFVLIKNASIIANNIVKQIEKLEKE</sequence>
<organism evidence="1 2">
    <name type="scientific">Sediminicola luteus</name>
    <dbReference type="NCBI Taxonomy" id="319238"/>
    <lineage>
        <taxon>Bacteria</taxon>
        <taxon>Pseudomonadati</taxon>
        <taxon>Bacteroidota</taxon>
        <taxon>Flavobacteriia</taxon>
        <taxon>Flavobacteriales</taxon>
        <taxon>Flavobacteriaceae</taxon>
        <taxon>Sediminicola</taxon>
    </lineage>
</organism>
<proteinExistence type="predicted"/>
<name>A0A2A4GAE7_9FLAO</name>
<dbReference type="EMBL" id="NBWU01000002">
    <property type="protein sequence ID" value="PCE64956.1"/>
    <property type="molecule type" value="Genomic_DNA"/>
</dbReference>
<gene>
    <name evidence="1" type="ORF">B7P33_07300</name>
</gene>
<accession>A0A2A4GAE7</accession>
<comment type="caution">
    <text evidence="1">The sequence shown here is derived from an EMBL/GenBank/DDBJ whole genome shotgun (WGS) entry which is preliminary data.</text>
</comment>
<keyword evidence="2" id="KW-1185">Reference proteome</keyword>
<dbReference type="Proteomes" id="UP000219559">
    <property type="component" value="Unassembled WGS sequence"/>
</dbReference>
<protein>
    <submittedName>
        <fullName evidence="1">Uncharacterized protein</fullName>
    </submittedName>
</protein>
<evidence type="ECO:0000313" key="2">
    <source>
        <dbReference type="Proteomes" id="UP000219559"/>
    </source>
</evidence>
<dbReference type="RefSeq" id="WP_097440236.1">
    <property type="nucleotide sequence ID" value="NZ_KZ300476.1"/>
</dbReference>
<evidence type="ECO:0000313" key="1">
    <source>
        <dbReference type="EMBL" id="PCE64956.1"/>
    </source>
</evidence>